<dbReference type="RefSeq" id="WP_212563110.1">
    <property type="nucleotide sequence ID" value="NZ_SPSG02000032.1"/>
</dbReference>
<gene>
    <name evidence="1" type="ORF">E0L31_20560</name>
</gene>
<dbReference type="InterPro" id="IPR019289">
    <property type="entry name" value="Phage_tail_E/E"/>
</dbReference>
<dbReference type="AlphaFoldDB" id="A0A9X8YNK7"/>
<evidence type="ECO:0000313" key="1">
    <source>
        <dbReference type="EMBL" id="TFU78306.1"/>
    </source>
</evidence>
<dbReference type="Pfam" id="PF10109">
    <property type="entry name" value="Phage_TAC_7"/>
    <property type="match status" value="1"/>
</dbReference>
<reference evidence="1" key="1">
    <citation type="submission" date="2019-03" db="EMBL/GenBank/DDBJ databases">
        <title>Serratia marcescens strain N2 draft genome.</title>
        <authorList>
            <person name="Yassin A."/>
            <person name="El-Kenawy N."/>
            <person name="Youssef N.H."/>
        </authorList>
    </citation>
    <scope>NUCLEOTIDE SEQUENCE [LARGE SCALE GENOMIC DNA]</scope>
    <source>
        <strain evidence="1">N2</strain>
    </source>
</reference>
<organism evidence="1">
    <name type="scientific">Serratia marcescens</name>
    <dbReference type="NCBI Taxonomy" id="615"/>
    <lineage>
        <taxon>Bacteria</taxon>
        <taxon>Pseudomonadati</taxon>
        <taxon>Pseudomonadota</taxon>
        <taxon>Gammaproteobacteria</taxon>
        <taxon>Enterobacterales</taxon>
        <taxon>Yersiniaceae</taxon>
        <taxon>Serratia</taxon>
    </lineage>
</organism>
<accession>A0A9X8YNK7</accession>
<proteinExistence type="predicted"/>
<sequence length="106" mass="12062">MSEELNLPESETIPLGHPVSIDKNKTLYTEITLCEPTMDQVDAFYKERDKNNVLMAMGSLISMVSEIPLPVIKKLKFRDYKRCEVWLTRFLAWSPAEPNGGESSPT</sequence>
<name>A0A9X8YNK7_SERMA</name>
<protein>
    <submittedName>
        <fullName evidence="1">Phage tail assembly protein</fullName>
    </submittedName>
</protein>
<dbReference type="EMBL" id="SPSG01002736">
    <property type="protein sequence ID" value="TFU78306.1"/>
    <property type="molecule type" value="Genomic_DNA"/>
</dbReference>
<comment type="caution">
    <text evidence="1">The sequence shown here is derived from an EMBL/GenBank/DDBJ whole genome shotgun (WGS) entry which is preliminary data.</text>
</comment>